<organism evidence="3 4">
    <name type="scientific">Perkinsus olseni</name>
    <name type="common">Perkinsus atlanticus</name>
    <dbReference type="NCBI Taxonomy" id="32597"/>
    <lineage>
        <taxon>Eukaryota</taxon>
        <taxon>Sar</taxon>
        <taxon>Alveolata</taxon>
        <taxon>Perkinsozoa</taxon>
        <taxon>Perkinsea</taxon>
        <taxon>Perkinsida</taxon>
        <taxon>Perkinsidae</taxon>
        <taxon>Perkinsus</taxon>
    </lineage>
</organism>
<keyword evidence="1" id="KW-0812">Transmembrane</keyword>
<proteinExistence type="predicted"/>
<feature type="transmembrane region" description="Helical" evidence="1">
    <location>
        <begin position="419"/>
        <end position="439"/>
    </location>
</feature>
<gene>
    <name evidence="3" type="ORF">FOZ62_026945</name>
</gene>
<feature type="chain" id="PRO_5029848959" evidence="2">
    <location>
        <begin position="21"/>
        <end position="622"/>
    </location>
</feature>
<dbReference type="EMBL" id="JABANM010027517">
    <property type="protein sequence ID" value="KAF4711173.1"/>
    <property type="molecule type" value="Genomic_DNA"/>
</dbReference>
<evidence type="ECO:0000256" key="2">
    <source>
        <dbReference type="SAM" id="SignalP"/>
    </source>
</evidence>
<evidence type="ECO:0000256" key="1">
    <source>
        <dbReference type="SAM" id="Phobius"/>
    </source>
</evidence>
<evidence type="ECO:0000313" key="4">
    <source>
        <dbReference type="Proteomes" id="UP000574390"/>
    </source>
</evidence>
<keyword evidence="2" id="KW-0732">Signal</keyword>
<name>A0A7J6QSA7_PEROL</name>
<comment type="caution">
    <text evidence="3">The sequence shown here is derived from an EMBL/GenBank/DDBJ whole genome shotgun (WGS) entry which is preliminary data.</text>
</comment>
<dbReference type="Proteomes" id="UP000574390">
    <property type="component" value="Unassembled WGS sequence"/>
</dbReference>
<feature type="transmembrane region" description="Helical" evidence="1">
    <location>
        <begin position="387"/>
        <end position="407"/>
    </location>
</feature>
<feature type="signal peptide" evidence="2">
    <location>
        <begin position="1"/>
        <end position="20"/>
    </location>
</feature>
<feature type="transmembrane region" description="Helical" evidence="1">
    <location>
        <begin position="451"/>
        <end position="473"/>
    </location>
</feature>
<keyword evidence="1" id="KW-1133">Transmembrane helix</keyword>
<dbReference type="AlphaFoldDB" id="A0A7J6QSA7"/>
<keyword evidence="1" id="KW-0472">Membrane</keyword>
<evidence type="ECO:0000313" key="3">
    <source>
        <dbReference type="EMBL" id="KAF4711173.1"/>
    </source>
</evidence>
<sequence length="622" mass="67714">MIFPTLHAPTLLTLASLTSAYYHGDDLRASSNPGQLSKVVKHEVSVPQNSAVAPSPVESDGLGPLTVGMAPNLAREYPQGTFQTEGESPKFTVSDMLGVTVPSSSSRIMATQLGAAPASQYGMTLEQCAQKVERTVGEFDTFKEGVGRLHSRVLQSEEALKKVESKTEKYSSREANFAAELTKLFSLEQEVKTRAGVLSKWMADEKIVRDQLSKVYRDLDAKSLLQSDKLLSMSTVLRAALSKMQAIHDHVSQVITAVGEAESSMYQWAYNVTSKVNYHTTQIVTLAQNLEFRITQSKGMETEARRMMALYQKLADKYGLQNDLFAVARSVLKTDGNKLQGTSVSDAVHAPPPLSSSAATTTGTTGITTMSKGRRLLSNLRHCNSMVVLNAVAIVFSVAVLVMGIYISVSPLGTLIETWPQWCTCLYGTALLLTSIVGCSIPSQTRGVWHVVYCVVSGLLLVVSVALIVIFFMDLFSLQKNPSSILAYYKIDWTAGGCSGGTCTLDGCPTPLLFDPVVCDDWDTETVLDGFISQPSDQMVLACAGHDQSGVILTWCRSAGKITSELKIFVELTLSFILTAALLQIFCLVLNHIYYVQLSEAADEHLCDEEDLRGCRPFAETN</sequence>
<accession>A0A7J6QSA7</accession>
<protein>
    <submittedName>
        <fullName evidence="3">Uncharacterized protein</fullName>
    </submittedName>
</protein>
<feature type="transmembrane region" description="Helical" evidence="1">
    <location>
        <begin position="568"/>
        <end position="590"/>
    </location>
</feature>
<reference evidence="3 4" key="1">
    <citation type="submission" date="2020-04" db="EMBL/GenBank/DDBJ databases">
        <title>Perkinsus olseni comparative genomics.</title>
        <authorList>
            <person name="Bogema D.R."/>
        </authorList>
    </citation>
    <scope>NUCLEOTIDE SEQUENCE [LARGE SCALE GENOMIC DNA]</scope>
    <source>
        <strain evidence="3">ATCC PRA-205</strain>
    </source>
</reference>